<dbReference type="Pfam" id="PF01381">
    <property type="entry name" value="HTH_3"/>
    <property type="match status" value="1"/>
</dbReference>
<dbReference type="Pfam" id="PF00717">
    <property type="entry name" value="Peptidase_S24"/>
    <property type="match status" value="1"/>
</dbReference>
<evidence type="ECO:0000259" key="5">
    <source>
        <dbReference type="PROSITE" id="PS50943"/>
    </source>
</evidence>
<dbReference type="InterPro" id="IPR039418">
    <property type="entry name" value="LexA-like"/>
</dbReference>
<evidence type="ECO:0000313" key="6">
    <source>
        <dbReference type="EMBL" id="MEQ2433606.1"/>
    </source>
</evidence>
<name>A0ABV1DUZ6_9FIRM</name>
<dbReference type="PROSITE" id="PS50943">
    <property type="entry name" value="HTH_CROC1"/>
    <property type="match status" value="1"/>
</dbReference>
<evidence type="ECO:0000256" key="2">
    <source>
        <dbReference type="ARBA" id="ARBA00023125"/>
    </source>
</evidence>
<dbReference type="InterPro" id="IPR015927">
    <property type="entry name" value="Peptidase_S24_S26A/B/C"/>
</dbReference>
<dbReference type="Gene3D" id="1.10.260.40">
    <property type="entry name" value="lambda repressor-like DNA-binding domains"/>
    <property type="match status" value="1"/>
</dbReference>
<keyword evidence="1" id="KW-0805">Transcription regulation</keyword>
<keyword evidence="4" id="KW-0175">Coiled coil</keyword>
<dbReference type="SUPFAM" id="SSF51306">
    <property type="entry name" value="LexA/Signal peptidase"/>
    <property type="match status" value="1"/>
</dbReference>
<keyword evidence="3" id="KW-0804">Transcription</keyword>
<dbReference type="CDD" id="cd06529">
    <property type="entry name" value="S24_LexA-like"/>
    <property type="match status" value="1"/>
</dbReference>
<dbReference type="PANTHER" id="PTHR40661:SF1">
    <property type="entry name" value="HTH CRO_C1-TYPE DOMAIN-CONTAINING PROTEIN"/>
    <property type="match status" value="1"/>
</dbReference>
<evidence type="ECO:0000256" key="4">
    <source>
        <dbReference type="SAM" id="Coils"/>
    </source>
</evidence>
<dbReference type="RefSeq" id="WP_349064658.1">
    <property type="nucleotide sequence ID" value="NZ_JBBMFP010000025.1"/>
</dbReference>
<dbReference type="PANTHER" id="PTHR40661">
    <property type="match status" value="1"/>
</dbReference>
<gene>
    <name evidence="6" type="ORF">WMO65_21650</name>
</gene>
<dbReference type="InterPro" id="IPR010982">
    <property type="entry name" value="Lambda_DNA-bd_dom_sf"/>
</dbReference>
<proteinExistence type="predicted"/>
<feature type="domain" description="HTH cro/C1-type" evidence="5">
    <location>
        <begin position="12"/>
        <end position="64"/>
    </location>
</feature>
<reference evidence="6 7" key="1">
    <citation type="submission" date="2024-03" db="EMBL/GenBank/DDBJ databases">
        <title>Human intestinal bacterial collection.</title>
        <authorList>
            <person name="Pauvert C."/>
            <person name="Hitch T.C.A."/>
            <person name="Clavel T."/>
        </authorList>
    </citation>
    <scope>NUCLEOTIDE SEQUENCE [LARGE SCALE GENOMIC DNA]</scope>
    <source>
        <strain evidence="6 7">CLA-SR-H028</strain>
    </source>
</reference>
<dbReference type="SMART" id="SM00530">
    <property type="entry name" value="HTH_XRE"/>
    <property type="match status" value="1"/>
</dbReference>
<accession>A0ABV1DUZ6</accession>
<evidence type="ECO:0000256" key="1">
    <source>
        <dbReference type="ARBA" id="ARBA00023015"/>
    </source>
</evidence>
<feature type="coiled-coil region" evidence="4">
    <location>
        <begin position="133"/>
        <end position="160"/>
    </location>
</feature>
<evidence type="ECO:0000313" key="7">
    <source>
        <dbReference type="Proteomes" id="UP001457898"/>
    </source>
</evidence>
<evidence type="ECO:0000256" key="3">
    <source>
        <dbReference type="ARBA" id="ARBA00023163"/>
    </source>
</evidence>
<comment type="caution">
    <text evidence="6">The sequence shown here is derived from an EMBL/GenBank/DDBJ whole genome shotgun (WGS) entry which is preliminary data.</text>
</comment>
<dbReference type="InterPro" id="IPR001387">
    <property type="entry name" value="Cro/C1-type_HTH"/>
</dbReference>
<dbReference type="EMBL" id="JBBMFP010000025">
    <property type="protein sequence ID" value="MEQ2433606.1"/>
    <property type="molecule type" value="Genomic_DNA"/>
</dbReference>
<sequence length="279" mass="31505">MKISNSAKRLGELMQMLNIRQTDLVEKTGIPKSAMSMYLNGKREPRQDKLSAIADAYNVNEAWLMGFDVPMERNDNIHSASHLYNKLAQQGVDLSGKKADWEISGTLDEETFNFLKLYMELDYIGKCSIKSTLNQEIDRIKKLEEAKKQIEQLKNELAKRCKPRVLYTYMQKIASAGTGFYFDDIPSDTIEASYCKGADFVIGVNGDSMEPDYHDGDKLYVQKAINLSVGDVGIFTVWGECFVKELGTHGLISRNPNYDDISETEDVKLIGRVLGKVDE</sequence>
<keyword evidence="2" id="KW-0238">DNA-binding</keyword>
<dbReference type="CDD" id="cd00093">
    <property type="entry name" value="HTH_XRE"/>
    <property type="match status" value="1"/>
</dbReference>
<dbReference type="SUPFAM" id="SSF47413">
    <property type="entry name" value="lambda repressor-like DNA-binding domains"/>
    <property type="match status" value="1"/>
</dbReference>
<dbReference type="InterPro" id="IPR036286">
    <property type="entry name" value="LexA/Signal_pep-like_sf"/>
</dbReference>
<keyword evidence="7" id="KW-1185">Reference proteome</keyword>
<dbReference type="Gene3D" id="2.10.109.10">
    <property type="entry name" value="Umud Fragment, subunit A"/>
    <property type="match status" value="1"/>
</dbReference>
<organism evidence="6 7">
    <name type="scientific">Blautia caccae</name>
    <dbReference type="NCBI Taxonomy" id="3133175"/>
    <lineage>
        <taxon>Bacteria</taxon>
        <taxon>Bacillati</taxon>
        <taxon>Bacillota</taxon>
        <taxon>Clostridia</taxon>
        <taxon>Lachnospirales</taxon>
        <taxon>Lachnospiraceae</taxon>
        <taxon>Blautia</taxon>
    </lineage>
</organism>
<dbReference type="Proteomes" id="UP001457898">
    <property type="component" value="Unassembled WGS sequence"/>
</dbReference>
<protein>
    <submittedName>
        <fullName evidence="6">XRE family transcriptional regulator</fullName>
    </submittedName>
</protein>